<feature type="compositionally biased region" description="Low complexity" evidence="1">
    <location>
        <begin position="230"/>
        <end position="251"/>
    </location>
</feature>
<sequence>MPVISLPVQQPHNILSPSLIPLGQARFLLTLAAALVGPIALLALAVTFSRKYKTSNRPTLADLSAAANTGERSYLPKQSRELNLGQAVMSANRKPEVSPFVARRVLDEEVFGGKRDLSRSPSGRRKGQEERRVPRVDTEELQDFKARPPPPIPLAPPVLSTTFFSLQDRRVSVAASTNGDFDPTIAHGAGSESNPSESATVIVPNLKASSPLPLRKSYATIYPADPPQLSSASEAETDDSSSAFAPSSFPSSSPIFPLAPHAALEPREMDISGEMASAAGDSGASWKRHTRVYGGGVCLACLASGGNHGGFYGENVPLDQRR</sequence>
<name>A0A1S7UMX3_ROSNE</name>
<keyword evidence="2" id="KW-0812">Transmembrane</keyword>
<dbReference type="EMBL" id="DF977456">
    <property type="protein sequence ID" value="GAP84704.1"/>
    <property type="molecule type" value="Genomic_DNA"/>
</dbReference>
<dbReference type="AlphaFoldDB" id="A0A1S7UMX3"/>
<dbReference type="OrthoDB" id="5235700at2759"/>
<reference evidence="3" key="1">
    <citation type="submission" date="2016-03" db="EMBL/GenBank/DDBJ databases">
        <title>Draft genome sequence of Rosellinia necatrix.</title>
        <authorList>
            <person name="Kanematsu S."/>
        </authorList>
    </citation>
    <scope>NUCLEOTIDE SEQUENCE [LARGE SCALE GENOMIC DNA]</scope>
    <source>
        <strain evidence="3">W97</strain>
    </source>
</reference>
<gene>
    <name evidence="3" type="ORF">SAMD00023353_1102470</name>
</gene>
<feature type="region of interest" description="Disordered" evidence="1">
    <location>
        <begin position="179"/>
        <end position="198"/>
    </location>
</feature>
<feature type="compositionally biased region" description="Basic and acidic residues" evidence="1">
    <location>
        <begin position="126"/>
        <end position="146"/>
    </location>
</feature>
<keyword evidence="4" id="KW-1185">Reference proteome</keyword>
<proteinExistence type="predicted"/>
<evidence type="ECO:0000256" key="2">
    <source>
        <dbReference type="SAM" id="Phobius"/>
    </source>
</evidence>
<feature type="region of interest" description="Disordered" evidence="1">
    <location>
        <begin position="225"/>
        <end position="251"/>
    </location>
</feature>
<evidence type="ECO:0000313" key="4">
    <source>
        <dbReference type="Proteomes" id="UP000054516"/>
    </source>
</evidence>
<feature type="transmembrane region" description="Helical" evidence="2">
    <location>
        <begin position="27"/>
        <end position="48"/>
    </location>
</feature>
<keyword evidence="2" id="KW-1133">Transmembrane helix</keyword>
<feature type="region of interest" description="Disordered" evidence="1">
    <location>
        <begin position="113"/>
        <end position="153"/>
    </location>
</feature>
<accession>A0A1S7UMX3</accession>
<dbReference type="Proteomes" id="UP000054516">
    <property type="component" value="Unassembled WGS sequence"/>
</dbReference>
<keyword evidence="2" id="KW-0472">Membrane</keyword>
<evidence type="ECO:0000256" key="1">
    <source>
        <dbReference type="SAM" id="MobiDB-lite"/>
    </source>
</evidence>
<organism evidence="3">
    <name type="scientific">Rosellinia necatrix</name>
    <name type="common">White root-rot fungus</name>
    <dbReference type="NCBI Taxonomy" id="77044"/>
    <lineage>
        <taxon>Eukaryota</taxon>
        <taxon>Fungi</taxon>
        <taxon>Dikarya</taxon>
        <taxon>Ascomycota</taxon>
        <taxon>Pezizomycotina</taxon>
        <taxon>Sordariomycetes</taxon>
        <taxon>Xylariomycetidae</taxon>
        <taxon>Xylariales</taxon>
        <taxon>Xylariaceae</taxon>
        <taxon>Rosellinia</taxon>
    </lineage>
</organism>
<evidence type="ECO:0000313" key="3">
    <source>
        <dbReference type="EMBL" id="GAP84704.1"/>
    </source>
</evidence>
<protein>
    <submittedName>
        <fullName evidence="3">Putative riboflavin</fullName>
    </submittedName>
</protein>